<keyword evidence="2" id="KW-0812">Transmembrane</keyword>
<dbReference type="Pfam" id="PF00963">
    <property type="entry name" value="Cohesin"/>
    <property type="match status" value="1"/>
</dbReference>
<sequence length="244" mass="24559">MRTRGPRNAREVATAVGYAAVLLVVASLAIAGAAGTAAAGDSATILEVDPETAEAPPGETIHVAVVMTSDGGYGGIGLERIAFGLEYDSDVLTVEEVHHGPWLEQGNETTVVTDHAVDDEAGTARIEQYRDPAAGGATGQDRVATVTFRVAEDADGTTAPLNVTAVDAGLANDWPVQSFTHNGSVVVEAGTGVVDASAPEPAGENGETNDGDSVDIGDAVPGFVAGTALATLVGVCLASVARRP</sequence>
<keyword evidence="2" id="KW-1133">Transmembrane helix</keyword>
<feature type="transmembrane region" description="Helical" evidence="2">
    <location>
        <begin position="219"/>
        <end position="241"/>
    </location>
</feature>
<dbReference type="AlphaFoldDB" id="A0A8A2VFA4"/>
<dbReference type="Gene3D" id="2.60.40.680">
    <property type="match status" value="1"/>
</dbReference>
<dbReference type="GeneID" id="63189069"/>
<feature type="domain" description="Cohesin" evidence="3">
    <location>
        <begin position="47"/>
        <end position="186"/>
    </location>
</feature>
<evidence type="ECO:0000313" key="5">
    <source>
        <dbReference type="Proteomes" id="UP000663203"/>
    </source>
</evidence>
<evidence type="ECO:0000256" key="2">
    <source>
        <dbReference type="SAM" id="Phobius"/>
    </source>
</evidence>
<dbReference type="KEGG" id="hakz:J0X25_17150"/>
<dbReference type="SUPFAM" id="SSF49384">
    <property type="entry name" value="Carbohydrate-binding domain"/>
    <property type="match status" value="1"/>
</dbReference>
<dbReference type="GO" id="GO:0030246">
    <property type="term" value="F:carbohydrate binding"/>
    <property type="evidence" value="ECO:0007669"/>
    <property type="project" value="InterPro"/>
</dbReference>
<gene>
    <name evidence="4" type="ORF">J0X25_17150</name>
</gene>
<dbReference type="InterPro" id="IPR008965">
    <property type="entry name" value="CBM2/CBM3_carb-bd_dom_sf"/>
</dbReference>
<dbReference type="GO" id="GO:0000272">
    <property type="term" value="P:polysaccharide catabolic process"/>
    <property type="evidence" value="ECO:0007669"/>
    <property type="project" value="InterPro"/>
</dbReference>
<dbReference type="InterPro" id="IPR002102">
    <property type="entry name" value="Cohesin_dom"/>
</dbReference>
<dbReference type="Proteomes" id="UP000663203">
    <property type="component" value="Chromosome"/>
</dbReference>
<dbReference type="EMBL" id="CP071462">
    <property type="protein sequence ID" value="QSW99084.1"/>
    <property type="molecule type" value="Genomic_DNA"/>
</dbReference>
<evidence type="ECO:0000256" key="1">
    <source>
        <dbReference type="SAM" id="MobiDB-lite"/>
    </source>
</evidence>
<organism evidence="4 5">
    <name type="scientific">Haloterrigena alkaliphila</name>
    <dbReference type="NCBI Taxonomy" id="2816475"/>
    <lineage>
        <taxon>Archaea</taxon>
        <taxon>Methanobacteriati</taxon>
        <taxon>Methanobacteriota</taxon>
        <taxon>Stenosarchaea group</taxon>
        <taxon>Halobacteria</taxon>
        <taxon>Halobacteriales</taxon>
        <taxon>Natrialbaceae</taxon>
        <taxon>Haloterrigena</taxon>
    </lineage>
</organism>
<keyword evidence="5" id="KW-1185">Reference proteome</keyword>
<evidence type="ECO:0000313" key="4">
    <source>
        <dbReference type="EMBL" id="QSW99084.1"/>
    </source>
</evidence>
<reference evidence="4 5" key="1">
    <citation type="submission" date="2021-03" db="EMBL/GenBank/DDBJ databases">
        <title>Haloterrigena longa sp. nov. and Haloterrigena limicola sp. nov., extremely halophilic archaea isolated from a salt lake.</title>
        <authorList>
            <person name="Henglin C."/>
        </authorList>
    </citation>
    <scope>NUCLEOTIDE SEQUENCE [LARGE SCALE GENOMIC DNA]</scope>
    <source>
        <strain evidence="4 5">KZCA68</strain>
    </source>
</reference>
<name>A0A8A2VFA4_9EURY</name>
<keyword evidence="2" id="KW-0472">Membrane</keyword>
<accession>A0A8A2VFA4</accession>
<feature type="region of interest" description="Disordered" evidence="1">
    <location>
        <begin position="195"/>
        <end position="214"/>
    </location>
</feature>
<protein>
    <recommendedName>
        <fullName evidence="3">Cohesin domain-containing protein</fullName>
    </recommendedName>
</protein>
<evidence type="ECO:0000259" key="3">
    <source>
        <dbReference type="Pfam" id="PF00963"/>
    </source>
</evidence>
<proteinExistence type="predicted"/>
<dbReference type="RefSeq" id="WP_207288692.1">
    <property type="nucleotide sequence ID" value="NZ_CP071462.1"/>
</dbReference>